<name>A0A9Q1HC61_HOLLE</name>
<dbReference type="PANTHER" id="PTHR48419:SF1">
    <property type="entry name" value="SULFOTRANSFERASE DOMAIN-CONTAINING PROTEIN"/>
    <property type="match status" value="1"/>
</dbReference>
<evidence type="ECO:0000313" key="1">
    <source>
        <dbReference type="EMBL" id="KAJ8039901.1"/>
    </source>
</evidence>
<dbReference type="AlphaFoldDB" id="A0A9Q1HC61"/>
<proteinExistence type="predicted"/>
<dbReference type="PANTHER" id="PTHR48419">
    <property type="entry name" value="SULFOTRANSFERASE DOMAIN-CONTAINING PROTEIN"/>
    <property type="match status" value="1"/>
</dbReference>
<reference evidence="1" key="1">
    <citation type="submission" date="2021-10" db="EMBL/GenBank/DDBJ databases">
        <title>Tropical sea cucumber genome reveals ecological adaptation and Cuvierian tubules defense mechanism.</title>
        <authorList>
            <person name="Chen T."/>
        </authorList>
    </citation>
    <scope>NUCLEOTIDE SEQUENCE</scope>
    <source>
        <strain evidence="1">Nanhai2018</strain>
        <tissue evidence="1">Muscle</tissue>
    </source>
</reference>
<evidence type="ECO:0000313" key="2">
    <source>
        <dbReference type="Proteomes" id="UP001152320"/>
    </source>
</evidence>
<dbReference type="InterPro" id="IPR053226">
    <property type="entry name" value="Pyrrolopyrazine_biosynth_F"/>
</dbReference>
<keyword evidence="2" id="KW-1185">Reference proteome</keyword>
<dbReference type="EMBL" id="JAIZAY010000006">
    <property type="protein sequence ID" value="KAJ8039901.1"/>
    <property type="molecule type" value="Genomic_DNA"/>
</dbReference>
<sequence length="109" mass="12562">MTTNDARPLRVFQWIVPRSGSTAFTKCMSFVDDTEVWMEPYYTCVLNETVKNPEWGVGIPAMDKMRAMIAKFAQREEVTAMTKKEREMASKYKNVFPSSDFLSMVEEAT</sequence>
<protein>
    <recommendedName>
        <fullName evidence="3">Sulfotransferase</fullName>
    </recommendedName>
</protein>
<dbReference type="OrthoDB" id="416710at2759"/>
<evidence type="ECO:0008006" key="3">
    <source>
        <dbReference type="Google" id="ProtNLM"/>
    </source>
</evidence>
<comment type="caution">
    <text evidence="1">The sequence shown here is derived from an EMBL/GenBank/DDBJ whole genome shotgun (WGS) entry which is preliminary data.</text>
</comment>
<dbReference type="Proteomes" id="UP001152320">
    <property type="component" value="Chromosome 6"/>
</dbReference>
<gene>
    <name evidence="1" type="ORF">HOLleu_14052</name>
</gene>
<organism evidence="1 2">
    <name type="scientific">Holothuria leucospilota</name>
    <name type="common">Black long sea cucumber</name>
    <name type="synonym">Mertensiothuria leucospilota</name>
    <dbReference type="NCBI Taxonomy" id="206669"/>
    <lineage>
        <taxon>Eukaryota</taxon>
        <taxon>Metazoa</taxon>
        <taxon>Echinodermata</taxon>
        <taxon>Eleutherozoa</taxon>
        <taxon>Echinozoa</taxon>
        <taxon>Holothuroidea</taxon>
        <taxon>Aspidochirotacea</taxon>
        <taxon>Aspidochirotida</taxon>
        <taxon>Holothuriidae</taxon>
        <taxon>Holothuria</taxon>
    </lineage>
</organism>
<accession>A0A9Q1HC61</accession>